<evidence type="ECO:0000256" key="2">
    <source>
        <dbReference type="ARBA" id="ARBA00008748"/>
    </source>
</evidence>
<evidence type="ECO:0000256" key="7">
    <source>
        <dbReference type="ARBA" id="ARBA00022840"/>
    </source>
</evidence>
<dbReference type="RefSeq" id="WP_262430399.1">
    <property type="nucleotide sequence ID" value="NZ_JACRTG010000029.1"/>
</dbReference>
<evidence type="ECO:0000256" key="1">
    <source>
        <dbReference type="ARBA" id="ARBA00004496"/>
    </source>
</evidence>
<keyword evidence="12" id="KW-1185">Reference proteome</keyword>
<name>A0A926EU44_9FIRM</name>
<dbReference type="HAMAP" id="MF_00542">
    <property type="entry name" value="Butyrate_kinase"/>
    <property type="match status" value="1"/>
</dbReference>
<keyword evidence="3 9" id="KW-0963">Cytoplasm</keyword>
<comment type="subcellular location">
    <subcellularLocation>
        <location evidence="1 9">Cytoplasm</location>
    </subcellularLocation>
</comment>
<dbReference type="InterPro" id="IPR000890">
    <property type="entry name" value="Aliphatic_acid_kin_short-chain"/>
</dbReference>
<dbReference type="InterPro" id="IPR011245">
    <property type="entry name" value="Butyrate_kin"/>
</dbReference>
<dbReference type="Pfam" id="PF00871">
    <property type="entry name" value="Acetate_kinase"/>
    <property type="match status" value="1"/>
</dbReference>
<dbReference type="SUPFAM" id="SSF53067">
    <property type="entry name" value="Actin-like ATPase domain"/>
    <property type="match status" value="2"/>
</dbReference>
<comment type="caution">
    <text evidence="11">The sequence shown here is derived from an EMBL/GenBank/DDBJ whole genome shotgun (WGS) entry which is preliminary data.</text>
</comment>
<evidence type="ECO:0000256" key="5">
    <source>
        <dbReference type="ARBA" id="ARBA00022741"/>
    </source>
</evidence>
<keyword evidence="4 9" id="KW-0808">Transferase</keyword>
<proteinExistence type="inferred from homology"/>
<keyword evidence="6 9" id="KW-0418">Kinase</keyword>
<keyword evidence="7 9" id="KW-0067">ATP-binding</keyword>
<dbReference type="Gene3D" id="3.30.420.40">
    <property type="match status" value="2"/>
</dbReference>
<accession>A0A926EU44</accession>
<dbReference type="AlphaFoldDB" id="A0A926EU44"/>
<reference evidence="11" key="1">
    <citation type="submission" date="2020-08" db="EMBL/GenBank/DDBJ databases">
        <title>Genome public.</title>
        <authorList>
            <person name="Liu C."/>
            <person name="Sun Q."/>
        </authorList>
    </citation>
    <scope>NUCLEOTIDE SEQUENCE</scope>
    <source>
        <strain evidence="11">BX21</strain>
    </source>
</reference>
<gene>
    <name evidence="9 11" type="primary">buk</name>
    <name evidence="11" type="ORF">H8707_12020</name>
</gene>
<dbReference type="CDD" id="cd24011">
    <property type="entry name" value="ASKHA_NBD_BK"/>
    <property type="match status" value="1"/>
</dbReference>
<evidence type="ECO:0000256" key="10">
    <source>
        <dbReference type="RuleBase" id="RU003835"/>
    </source>
</evidence>
<organism evidence="11 12">
    <name type="scientific">Paratissierella segnis</name>
    <dbReference type="NCBI Taxonomy" id="2763679"/>
    <lineage>
        <taxon>Bacteria</taxon>
        <taxon>Bacillati</taxon>
        <taxon>Bacillota</taxon>
        <taxon>Tissierellia</taxon>
        <taxon>Tissierellales</taxon>
        <taxon>Tissierellaceae</taxon>
        <taxon>Paratissierella</taxon>
    </lineage>
</organism>
<evidence type="ECO:0000256" key="9">
    <source>
        <dbReference type="HAMAP-Rule" id="MF_00542"/>
    </source>
</evidence>
<comment type="similarity">
    <text evidence="2 9 10">Belongs to the acetokinase family.</text>
</comment>
<dbReference type="Proteomes" id="UP000601171">
    <property type="component" value="Unassembled WGS sequence"/>
</dbReference>
<dbReference type="GO" id="GO:0008776">
    <property type="term" value="F:acetate kinase activity"/>
    <property type="evidence" value="ECO:0007669"/>
    <property type="project" value="TreeGrafter"/>
</dbReference>
<dbReference type="InterPro" id="IPR023865">
    <property type="entry name" value="Aliphatic_acid_kinase_CS"/>
</dbReference>
<dbReference type="GO" id="GO:0006083">
    <property type="term" value="P:acetate metabolic process"/>
    <property type="evidence" value="ECO:0007669"/>
    <property type="project" value="TreeGrafter"/>
</dbReference>
<sequence length="358" mass="39657">MKEQKTLLIINCGSTSTKVSIFHNYNEVLRSNISYSIEEINKFKNVSAQLDMRKESVMKFLEDKNIKYKDLDIVMSRGGSTFPTEGGAYEINDIMVSRLRDKPFVQHAGILGPVIARYIADLAGVKSYVYDSPSTCELTDIAKISGMKEIERVSLVHTLNTRYVCRKICKELNKDYEKLNIIAAHLGGGITISLHSKGKIIDVVGDGEGTFSPDRAGGIHSRQLVDLCFGKEYDSAAAVHKIMRGNGGLVSYLGTNDVVEIEDRIDSGDKYALLIYDAMIYQLSKSIVSLAPVVDGKLDFIVLTGSLAKSCQLVEKLKKHISFLAEIKVLPGDMEMEALCYGGMKILEGKEQVKNYTE</sequence>
<evidence type="ECO:0000256" key="8">
    <source>
        <dbReference type="ARBA" id="ARBA00048596"/>
    </source>
</evidence>
<comment type="catalytic activity">
    <reaction evidence="8 9">
        <text>butanoate + ATP = butanoyl phosphate + ADP</text>
        <dbReference type="Rhea" id="RHEA:13585"/>
        <dbReference type="ChEBI" id="CHEBI:17968"/>
        <dbReference type="ChEBI" id="CHEBI:30616"/>
        <dbReference type="ChEBI" id="CHEBI:58079"/>
        <dbReference type="ChEBI" id="CHEBI:456216"/>
        <dbReference type="EC" id="2.7.2.7"/>
    </reaction>
</comment>
<dbReference type="GO" id="GO:0005737">
    <property type="term" value="C:cytoplasm"/>
    <property type="evidence" value="ECO:0007669"/>
    <property type="project" value="UniProtKB-SubCell"/>
</dbReference>
<evidence type="ECO:0000313" key="12">
    <source>
        <dbReference type="Proteomes" id="UP000601171"/>
    </source>
</evidence>
<dbReference type="InterPro" id="IPR043129">
    <property type="entry name" value="ATPase_NBD"/>
</dbReference>
<dbReference type="EC" id="2.7.2.7" evidence="9"/>
<protein>
    <recommendedName>
        <fullName evidence="9">Probable butyrate kinase</fullName>
        <shortName evidence="9">BK</shortName>
        <ecNumber evidence="9">2.7.2.7</ecNumber>
    </recommendedName>
    <alternativeName>
        <fullName evidence="9">Branched-chain carboxylic acid kinase</fullName>
    </alternativeName>
</protein>
<evidence type="ECO:0000313" key="11">
    <source>
        <dbReference type="EMBL" id="MBC8588941.1"/>
    </source>
</evidence>
<dbReference type="PROSITE" id="PS01075">
    <property type="entry name" value="ACETATE_KINASE_1"/>
    <property type="match status" value="1"/>
</dbReference>
<dbReference type="GO" id="GO:0005524">
    <property type="term" value="F:ATP binding"/>
    <property type="evidence" value="ECO:0007669"/>
    <property type="project" value="UniProtKB-KW"/>
</dbReference>
<evidence type="ECO:0000256" key="3">
    <source>
        <dbReference type="ARBA" id="ARBA00022490"/>
    </source>
</evidence>
<dbReference type="PANTHER" id="PTHR21060:SF3">
    <property type="entry name" value="BUTYRATE KINASE 2-RELATED"/>
    <property type="match status" value="1"/>
</dbReference>
<dbReference type="PIRSF" id="PIRSF036458">
    <property type="entry name" value="Butyrate_kin"/>
    <property type="match status" value="1"/>
</dbReference>
<dbReference type="PRINTS" id="PR00471">
    <property type="entry name" value="ACETATEKNASE"/>
</dbReference>
<dbReference type="PANTHER" id="PTHR21060">
    <property type="entry name" value="ACETATE KINASE"/>
    <property type="match status" value="1"/>
</dbReference>
<evidence type="ECO:0000256" key="6">
    <source>
        <dbReference type="ARBA" id="ARBA00022777"/>
    </source>
</evidence>
<keyword evidence="5 9" id="KW-0547">Nucleotide-binding</keyword>
<dbReference type="NCBIfam" id="NF002834">
    <property type="entry name" value="PRK03011.1-5"/>
    <property type="match status" value="1"/>
</dbReference>
<dbReference type="EMBL" id="JACRTG010000029">
    <property type="protein sequence ID" value="MBC8588941.1"/>
    <property type="molecule type" value="Genomic_DNA"/>
</dbReference>
<dbReference type="GO" id="GO:0047761">
    <property type="term" value="F:butyrate kinase activity"/>
    <property type="evidence" value="ECO:0007669"/>
    <property type="project" value="UniProtKB-UniRule"/>
</dbReference>
<dbReference type="NCBIfam" id="TIGR02707">
    <property type="entry name" value="butyr_kinase"/>
    <property type="match status" value="1"/>
</dbReference>
<evidence type="ECO:0000256" key="4">
    <source>
        <dbReference type="ARBA" id="ARBA00022679"/>
    </source>
</evidence>